<feature type="transmembrane region" description="Helical" evidence="1">
    <location>
        <begin position="254"/>
        <end position="275"/>
    </location>
</feature>
<accession>A0ABT5TX11</accession>
<protein>
    <submittedName>
        <fullName evidence="2">ABC transporter permease subunit</fullName>
    </submittedName>
</protein>
<evidence type="ECO:0000256" key="1">
    <source>
        <dbReference type="SAM" id="Phobius"/>
    </source>
</evidence>
<evidence type="ECO:0000313" key="2">
    <source>
        <dbReference type="EMBL" id="MDD9206233.1"/>
    </source>
</evidence>
<keyword evidence="1" id="KW-0472">Membrane</keyword>
<keyword evidence="1" id="KW-1133">Transmembrane helix</keyword>
<feature type="transmembrane region" description="Helical" evidence="1">
    <location>
        <begin position="195"/>
        <end position="215"/>
    </location>
</feature>
<keyword evidence="3" id="KW-1185">Reference proteome</keyword>
<reference evidence="2" key="1">
    <citation type="submission" date="2023-02" db="EMBL/GenBank/DDBJ databases">
        <title>Georgenia sp.10Sc9-8, isolated from a soil sample collected from the Taklamakan desert.</title>
        <authorList>
            <person name="Liu S."/>
        </authorList>
    </citation>
    <scope>NUCLEOTIDE SEQUENCE</scope>
    <source>
        <strain evidence="2">10Sc9-8</strain>
    </source>
</reference>
<dbReference type="PANTHER" id="PTHR37305">
    <property type="entry name" value="INTEGRAL MEMBRANE PROTEIN-RELATED"/>
    <property type="match status" value="1"/>
</dbReference>
<gene>
    <name evidence="2" type="ORF">PU560_07085</name>
</gene>
<comment type="caution">
    <text evidence="2">The sequence shown here is derived from an EMBL/GenBank/DDBJ whole genome shotgun (WGS) entry which is preliminary data.</text>
</comment>
<keyword evidence="1" id="KW-0812">Transmembrane</keyword>
<feature type="transmembrane region" description="Helical" evidence="1">
    <location>
        <begin position="166"/>
        <end position="188"/>
    </location>
</feature>
<feature type="transmembrane region" description="Helical" evidence="1">
    <location>
        <begin position="76"/>
        <end position="99"/>
    </location>
</feature>
<evidence type="ECO:0000313" key="3">
    <source>
        <dbReference type="Proteomes" id="UP001165561"/>
    </source>
</evidence>
<proteinExistence type="predicted"/>
<sequence length="280" mass="29179">MSTTTRTSPSQSRAVQVGPVTFPRVVRAEWIKFWSLRSTYWNVAVTVLAMVAMALMMSAAATVSVDGAPAGPDGSVVIGLGYSFGQIVVAVLGALMITGEYSTGMIRSSLAAVPARVPVLVAKALIIAVVAFVLGVVGVALSYLVTYPILGADVAADLGDPEVLRIFWGSGLYMAGVGLLGLGIGALLRHSAGAIATVLGVLLLLSTIVQLLMMWSDTFTTVYPYLPSTAGEQIVTPDLGAMSMPGMPEMLDPWVGFGVLMAYVVVTLTAAAVLLRRRDA</sequence>
<dbReference type="Proteomes" id="UP001165561">
    <property type="component" value="Unassembled WGS sequence"/>
</dbReference>
<organism evidence="2 3">
    <name type="scientific">Georgenia halotolerans</name>
    <dbReference type="NCBI Taxonomy" id="3028317"/>
    <lineage>
        <taxon>Bacteria</taxon>
        <taxon>Bacillati</taxon>
        <taxon>Actinomycetota</taxon>
        <taxon>Actinomycetes</taxon>
        <taxon>Micrococcales</taxon>
        <taxon>Bogoriellaceae</taxon>
        <taxon>Georgenia</taxon>
    </lineage>
</organism>
<dbReference type="EMBL" id="JARACI010000821">
    <property type="protein sequence ID" value="MDD9206233.1"/>
    <property type="molecule type" value="Genomic_DNA"/>
</dbReference>
<name>A0ABT5TX11_9MICO</name>
<feature type="transmembrane region" description="Helical" evidence="1">
    <location>
        <begin position="120"/>
        <end position="146"/>
    </location>
</feature>
<feature type="transmembrane region" description="Helical" evidence="1">
    <location>
        <begin position="40"/>
        <end position="64"/>
    </location>
</feature>
<dbReference type="Pfam" id="PF12679">
    <property type="entry name" value="ABC2_membrane_2"/>
    <property type="match status" value="1"/>
</dbReference>
<dbReference type="PANTHER" id="PTHR37305:SF1">
    <property type="entry name" value="MEMBRANE PROTEIN"/>
    <property type="match status" value="1"/>
</dbReference>